<protein>
    <recommendedName>
        <fullName evidence="4">Probable glycine dehydrogenase (decarboxylating) subunit 1</fullName>
        <ecNumber evidence="4">1.4.4.2</ecNumber>
    </recommendedName>
    <alternativeName>
        <fullName evidence="4">Glycine cleavage system P-protein subunit 1</fullName>
    </alternativeName>
    <alternativeName>
        <fullName evidence="4">Glycine decarboxylase subunit 1</fullName>
    </alternativeName>
    <alternativeName>
        <fullName evidence="4">Glycine dehydrogenase (aminomethyl-transferring) subunit 1</fullName>
    </alternativeName>
</protein>
<comment type="subunit">
    <text evidence="4">The glycine cleavage system is composed of four proteins: P, T, L and H. In this organism, the P 'protein' is a heterodimer of two subunits.</text>
</comment>
<dbReference type="GO" id="GO:0004375">
    <property type="term" value="F:glycine dehydrogenase (decarboxylating) activity"/>
    <property type="evidence" value="ECO:0007669"/>
    <property type="project" value="UniProtKB-EC"/>
</dbReference>
<evidence type="ECO:0000259" key="5">
    <source>
        <dbReference type="Pfam" id="PF02347"/>
    </source>
</evidence>
<dbReference type="Gene3D" id="3.90.1150.10">
    <property type="entry name" value="Aspartate Aminotransferase, domain 1"/>
    <property type="match status" value="1"/>
</dbReference>
<proteinExistence type="inferred from homology"/>
<feature type="domain" description="Glycine cleavage system P-protein N-terminal" evidence="5">
    <location>
        <begin position="3"/>
        <end position="439"/>
    </location>
</feature>
<dbReference type="SUPFAM" id="SSF53383">
    <property type="entry name" value="PLP-dependent transferases"/>
    <property type="match status" value="1"/>
</dbReference>
<evidence type="ECO:0000256" key="4">
    <source>
        <dbReference type="HAMAP-Rule" id="MF_00712"/>
    </source>
</evidence>
<dbReference type="InterPro" id="IPR015422">
    <property type="entry name" value="PyrdxlP-dep_Trfase_small"/>
</dbReference>
<dbReference type="PANTHER" id="PTHR42806:SF1">
    <property type="entry name" value="GLYCINE DEHYDROGENASE (DECARBOXYLATING)"/>
    <property type="match status" value="1"/>
</dbReference>
<gene>
    <name evidence="4" type="primary">gcvPA</name>
    <name evidence="6" type="ORF">AVDCRST_MAG26-3308</name>
</gene>
<dbReference type="InterPro" id="IPR015421">
    <property type="entry name" value="PyrdxlP-dep_Trfase_major"/>
</dbReference>
<comment type="function">
    <text evidence="1 4">The glycine cleavage system catalyzes the degradation of glycine. The P protein binds the alpha-amino group of glycine through its pyridoxal phosphate cofactor; CO(2) is released and the remaining methylamine moiety is then transferred to the lipoamide cofactor of the H protein.</text>
</comment>
<sequence>MSHYISNTERDRDAMLEAIGVGTIDELFEVVPSPLRFPELRLPAPLSEPELMRELRRMSDRNTHALASVSFLGAGAYHHFVPSAVDSLLRRGEFLTAYTPYQPELSQGTLQAIFEYQTMICALTGMDAANASHYDGATALAEAAGMAVSSTRNRRTILVSPTVHPQYRETLRTYTQGHGLTITGDEDPAATMETLLGRIDGSTAAVIVQTPDFLGQMHDLRPIAEAIHAAGGLLVASVDPIALGLFQNPGTAGADIVTAEGQPLGIPLSFGGPYLGIFACKEQYIRRMPGRLAGATTDMNGEVGYVLTLQTREQHIRREKATSNICTNQGLMALAATVYMSLLGKQGLRKVAHVCYQRANYAASELAKLPGFEVATPEPFFKEFVLRTPRPAAEINSALVQRGIIGGYDLETTYPHLGPAMLVCVTEMNTRADIDMFVAALREL</sequence>
<name>A0A6J4JHI3_9CHLR</name>
<dbReference type="Pfam" id="PF02347">
    <property type="entry name" value="GDC-P"/>
    <property type="match status" value="1"/>
</dbReference>
<dbReference type="InterPro" id="IPR020581">
    <property type="entry name" value="GDC_P"/>
</dbReference>
<evidence type="ECO:0000256" key="2">
    <source>
        <dbReference type="ARBA" id="ARBA00023002"/>
    </source>
</evidence>
<evidence type="ECO:0000256" key="3">
    <source>
        <dbReference type="ARBA" id="ARBA00049026"/>
    </source>
</evidence>
<dbReference type="GO" id="GO:0009116">
    <property type="term" value="P:nucleoside metabolic process"/>
    <property type="evidence" value="ECO:0007669"/>
    <property type="project" value="InterPro"/>
</dbReference>
<dbReference type="CDD" id="cd00613">
    <property type="entry name" value="GDC-P"/>
    <property type="match status" value="1"/>
</dbReference>
<dbReference type="EC" id="1.4.4.2" evidence="4"/>
<organism evidence="6">
    <name type="scientific">uncultured Chloroflexia bacterium</name>
    <dbReference type="NCBI Taxonomy" id="1672391"/>
    <lineage>
        <taxon>Bacteria</taxon>
        <taxon>Bacillati</taxon>
        <taxon>Chloroflexota</taxon>
        <taxon>Chloroflexia</taxon>
        <taxon>environmental samples</taxon>
    </lineage>
</organism>
<dbReference type="PANTHER" id="PTHR42806">
    <property type="entry name" value="GLYCINE CLEAVAGE SYSTEM P-PROTEIN"/>
    <property type="match status" value="1"/>
</dbReference>
<accession>A0A6J4JHI3</accession>
<comment type="similarity">
    <text evidence="4">Belongs to the GcvP family. N-terminal subunit subfamily.</text>
</comment>
<comment type="catalytic activity">
    <reaction evidence="3 4">
        <text>N(6)-[(R)-lipoyl]-L-lysyl-[glycine-cleavage complex H protein] + glycine + H(+) = N(6)-[(R)-S(8)-aminomethyldihydrolipoyl]-L-lysyl-[glycine-cleavage complex H protein] + CO2</text>
        <dbReference type="Rhea" id="RHEA:24304"/>
        <dbReference type="Rhea" id="RHEA-COMP:10494"/>
        <dbReference type="Rhea" id="RHEA-COMP:10495"/>
        <dbReference type="ChEBI" id="CHEBI:15378"/>
        <dbReference type="ChEBI" id="CHEBI:16526"/>
        <dbReference type="ChEBI" id="CHEBI:57305"/>
        <dbReference type="ChEBI" id="CHEBI:83099"/>
        <dbReference type="ChEBI" id="CHEBI:83143"/>
        <dbReference type="EC" id="1.4.4.2"/>
    </reaction>
</comment>
<dbReference type="HAMAP" id="MF_00712">
    <property type="entry name" value="GcvPA"/>
    <property type="match status" value="1"/>
</dbReference>
<reference evidence="6" key="1">
    <citation type="submission" date="2020-02" db="EMBL/GenBank/DDBJ databases">
        <authorList>
            <person name="Meier V. D."/>
        </authorList>
    </citation>
    <scope>NUCLEOTIDE SEQUENCE</scope>
    <source>
        <strain evidence="6">AVDCRST_MAG26</strain>
    </source>
</reference>
<dbReference type="Gene3D" id="3.40.640.10">
    <property type="entry name" value="Type I PLP-dependent aspartate aminotransferase-like (Major domain)"/>
    <property type="match status" value="1"/>
</dbReference>
<evidence type="ECO:0000313" key="6">
    <source>
        <dbReference type="EMBL" id="CAA9280070.1"/>
    </source>
</evidence>
<dbReference type="GO" id="GO:0019464">
    <property type="term" value="P:glycine decarboxylation via glycine cleavage system"/>
    <property type="evidence" value="ECO:0007669"/>
    <property type="project" value="UniProtKB-UniRule"/>
</dbReference>
<dbReference type="InterPro" id="IPR015424">
    <property type="entry name" value="PyrdxlP-dep_Trfase"/>
</dbReference>
<dbReference type="EMBL" id="CADCTK010000770">
    <property type="protein sequence ID" value="CAA9280070.1"/>
    <property type="molecule type" value="Genomic_DNA"/>
</dbReference>
<keyword evidence="2 4" id="KW-0560">Oxidoreductase</keyword>
<dbReference type="PIRSF" id="PIRSF006815">
    <property type="entry name" value="GcvPA"/>
    <property type="match status" value="1"/>
</dbReference>
<dbReference type="InterPro" id="IPR023010">
    <property type="entry name" value="GcvPA"/>
</dbReference>
<dbReference type="InterPro" id="IPR049315">
    <property type="entry name" value="GDC-P_N"/>
</dbReference>
<dbReference type="NCBIfam" id="NF001696">
    <property type="entry name" value="PRK00451.1"/>
    <property type="match status" value="1"/>
</dbReference>
<dbReference type="AlphaFoldDB" id="A0A6J4JHI3"/>
<evidence type="ECO:0000256" key="1">
    <source>
        <dbReference type="ARBA" id="ARBA00003788"/>
    </source>
</evidence>